<name>A0A1I0EBR1_THASX</name>
<evidence type="ECO:0008006" key="3">
    <source>
        <dbReference type="Google" id="ProtNLM"/>
    </source>
</evidence>
<reference evidence="1 2" key="1">
    <citation type="submission" date="2016-10" db="EMBL/GenBank/DDBJ databases">
        <authorList>
            <person name="de Groot N.N."/>
        </authorList>
    </citation>
    <scope>NUCLEOTIDE SEQUENCE [LARGE SCALE GENOMIC DNA]</scope>
    <source>
        <strain evidence="1 2">DSM 19706</strain>
    </source>
</reference>
<dbReference type="OrthoDB" id="9204516at2"/>
<dbReference type="Gene3D" id="1.20.1590.10">
    <property type="entry name" value="YP_001051499.1 domain like"/>
    <property type="match status" value="1"/>
</dbReference>
<evidence type="ECO:0000313" key="1">
    <source>
        <dbReference type="EMBL" id="SET42472.1"/>
    </source>
</evidence>
<gene>
    <name evidence="1" type="ORF">SAMN05660429_01805</name>
</gene>
<dbReference type="Pfam" id="PF04222">
    <property type="entry name" value="DUF416"/>
    <property type="match status" value="1"/>
</dbReference>
<evidence type="ECO:0000313" key="2">
    <source>
        <dbReference type="Proteomes" id="UP000199308"/>
    </source>
</evidence>
<dbReference type="InterPro" id="IPR023381">
    <property type="entry name" value="YP001051499.1-like_dom_sf"/>
</dbReference>
<sequence length="195" mass="21955">MFHLPYKKLSHWQQMVFASALLERMLPHYAMFARASDFGDAHLLRNQLNLVWQKLDSKQSPKINVEAQLLKLEEHIPSPEDYDMYAAYPALDAAMALLALLQAVNDKDANVAETISRLSQASVTGYVELDLSQQAQAGDTILQSQIKAHPLSEWEKAIQNELFDLVKDTDTQQVIEQAKSLVLEEGLSSLGFEID</sequence>
<dbReference type="AlphaFoldDB" id="A0A1I0EBR1"/>
<proteinExistence type="predicted"/>
<dbReference type="STRING" id="349064.SAMN05660429_01805"/>
<dbReference type="InterPro" id="IPR007338">
    <property type="entry name" value="DUF416"/>
</dbReference>
<dbReference type="EMBL" id="FOHK01000007">
    <property type="protein sequence ID" value="SET42472.1"/>
    <property type="molecule type" value="Genomic_DNA"/>
</dbReference>
<dbReference type="RefSeq" id="WP_093329413.1">
    <property type="nucleotide sequence ID" value="NZ_AP027363.1"/>
</dbReference>
<organism evidence="1 2">
    <name type="scientific">Thalassotalea agarivorans</name>
    <name type="common">Thalassomonas agarivorans</name>
    <dbReference type="NCBI Taxonomy" id="349064"/>
    <lineage>
        <taxon>Bacteria</taxon>
        <taxon>Pseudomonadati</taxon>
        <taxon>Pseudomonadota</taxon>
        <taxon>Gammaproteobacteria</taxon>
        <taxon>Alteromonadales</taxon>
        <taxon>Colwelliaceae</taxon>
        <taxon>Thalassotalea</taxon>
    </lineage>
</organism>
<accession>A0A1I0EBR1</accession>
<dbReference type="Proteomes" id="UP000199308">
    <property type="component" value="Unassembled WGS sequence"/>
</dbReference>
<keyword evidence="2" id="KW-1185">Reference proteome</keyword>
<protein>
    <recommendedName>
        <fullName evidence="3">DUF416 domain-containing protein</fullName>
    </recommendedName>
</protein>